<feature type="transmembrane region" description="Helical" evidence="1">
    <location>
        <begin position="112"/>
        <end position="130"/>
    </location>
</feature>
<gene>
    <name evidence="2" type="ORF">HJG63_011639</name>
</gene>
<dbReference type="EMBL" id="JACASE010000006">
    <property type="protein sequence ID" value="KAF6457044.1"/>
    <property type="molecule type" value="Genomic_DNA"/>
</dbReference>
<dbReference type="Proteomes" id="UP000593571">
    <property type="component" value="Unassembled WGS sequence"/>
</dbReference>
<reference evidence="2 3" key="1">
    <citation type="journal article" date="2020" name="Nature">
        <title>Six reference-quality genomes reveal evolution of bat adaptations.</title>
        <authorList>
            <person name="Jebb D."/>
            <person name="Huang Z."/>
            <person name="Pippel M."/>
            <person name="Hughes G.M."/>
            <person name="Lavrichenko K."/>
            <person name="Devanna P."/>
            <person name="Winkler S."/>
            <person name="Jermiin L.S."/>
            <person name="Skirmuntt E.C."/>
            <person name="Katzourakis A."/>
            <person name="Burkitt-Gray L."/>
            <person name="Ray D.A."/>
            <person name="Sullivan K.A.M."/>
            <person name="Roscito J.G."/>
            <person name="Kirilenko B.M."/>
            <person name="Davalos L.M."/>
            <person name="Corthals A.P."/>
            <person name="Power M.L."/>
            <person name="Jones G."/>
            <person name="Ransome R.D."/>
            <person name="Dechmann D.K.N."/>
            <person name="Locatelli A.G."/>
            <person name="Puechmaille S.J."/>
            <person name="Fedrigo O."/>
            <person name="Jarvis E.D."/>
            <person name="Hiller M."/>
            <person name="Vernes S.C."/>
            <person name="Myers E.W."/>
            <person name="Teeling E.C."/>
        </authorList>
    </citation>
    <scope>NUCLEOTIDE SEQUENCE [LARGE SCALE GENOMIC DNA]</scope>
    <source>
        <strain evidence="2">MRouAeg1</strain>
        <tissue evidence="2">Muscle</tissue>
    </source>
</reference>
<organism evidence="2 3">
    <name type="scientific">Rousettus aegyptiacus</name>
    <name type="common">Egyptian fruit bat</name>
    <name type="synonym">Pteropus aegyptiacus</name>
    <dbReference type="NCBI Taxonomy" id="9407"/>
    <lineage>
        <taxon>Eukaryota</taxon>
        <taxon>Metazoa</taxon>
        <taxon>Chordata</taxon>
        <taxon>Craniata</taxon>
        <taxon>Vertebrata</taxon>
        <taxon>Euteleostomi</taxon>
        <taxon>Mammalia</taxon>
        <taxon>Eutheria</taxon>
        <taxon>Laurasiatheria</taxon>
        <taxon>Chiroptera</taxon>
        <taxon>Yinpterochiroptera</taxon>
        <taxon>Pteropodoidea</taxon>
        <taxon>Pteropodidae</taxon>
        <taxon>Rousettinae</taxon>
        <taxon>Rousettus</taxon>
    </lineage>
</organism>
<proteinExistence type="predicted"/>
<name>A0A7J8GAA9_ROUAE</name>
<keyword evidence="1" id="KW-0812">Transmembrane</keyword>
<evidence type="ECO:0000313" key="2">
    <source>
        <dbReference type="EMBL" id="KAF6457044.1"/>
    </source>
</evidence>
<protein>
    <submittedName>
        <fullName evidence="2">Uncharacterized protein</fullName>
    </submittedName>
</protein>
<keyword evidence="3" id="KW-1185">Reference proteome</keyword>
<dbReference type="AlphaFoldDB" id="A0A7J8GAA9"/>
<keyword evidence="1" id="KW-0472">Membrane</keyword>
<feature type="transmembrane region" description="Helical" evidence="1">
    <location>
        <begin position="86"/>
        <end position="106"/>
    </location>
</feature>
<evidence type="ECO:0000313" key="3">
    <source>
        <dbReference type="Proteomes" id="UP000593571"/>
    </source>
</evidence>
<comment type="caution">
    <text evidence="2">The sequence shown here is derived from an EMBL/GenBank/DDBJ whole genome shotgun (WGS) entry which is preliminary data.</text>
</comment>
<evidence type="ECO:0000256" key="1">
    <source>
        <dbReference type="SAM" id="Phobius"/>
    </source>
</evidence>
<keyword evidence="1" id="KW-1133">Transmembrane helix</keyword>
<sequence length="151" mass="18067">MHILVIKFQKTKNIEDPKHFQRKEKKKKEKQAKNEGLCYKAYIKIQQSFTHAPVPFPRGNYFQFLTFFPLYFSIFLDNMHMLQFHSLSILGIVLTSRILCPTFWFFSTYQLSYFHFFGFLCAYLCFIAFFQMLQKICHMTVNSCSIYSSTV</sequence>
<accession>A0A7J8GAA9</accession>